<evidence type="ECO:0000313" key="5">
    <source>
        <dbReference type="EMBL" id="BFO16860.1"/>
    </source>
</evidence>
<dbReference type="Pfam" id="PF02801">
    <property type="entry name" value="Ketoacyl-synt_C"/>
    <property type="match status" value="1"/>
</dbReference>
<evidence type="ECO:0000256" key="1">
    <source>
        <dbReference type="ARBA" id="ARBA00022679"/>
    </source>
</evidence>
<keyword evidence="1" id="KW-0808">Transferase</keyword>
<evidence type="ECO:0000259" key="4">
    <source>
        <dbReference type="PROSITE" id="PS52004"/>
    </source>
</evidence>
<dbReference type="AlphaFoldDB" id="A0AAT9HHR3"/>
<dbReference type="EMBL" id="AP035768">
    <property type="protein sequence ID" value="BFO16860.1"/>
    <property type="molecule type" value="Genomic_DNA"/>
</dbReference>
<dbReference type="Gene3D" id="3.40.366.10">
    <property type="entry name" value="Malonyl-Coenzyme A Acyl Carrier Protein, domain 2"/>
    <property type="match status" value="1"/>
</dbReference>
<dbReference type="PANTHER" id="PTHR43775:SF51">
    <property type="entry name" value="INACTIVE PHENOLPHTHIOCEROL SYNTHESIS POLYKETIDE SYNTHASE TYPE I PKS1-RELATED"/>
    <property type="match status" value="1"/>
</dbReference>
<dbReference type="SUPFAM" id="SSF53901">
    <property type="entry name" value="Thiolase-like"/>
    <property type="match status" value="1"/>
</dbReference>
<accession>A0AAT9HHR3</accession>
<keyword evidence="2" id="KW-0511">Multifunctional enzyme</keyword>
<keyword evidence="3" id="KW-0012">Acyltransferase</keyword>
<name>A0AAT9HHR3_9ACTN</name>
<dbReference type="PANTHER" id="PTHR43775">
    <property type="entry name" value="FATTY ACID SYNTHASE"/>
    <property type="match status" value="1"/>
</dbReference>
<evidence type="ECO:0000256" key="3">
    <source>
        <dbReference type="ARBA" id="ARBA00023315"/>
    </source>
</evidence>
<dbReference type="GO" id="GO:0006633">
    <property type="term" value="P:fatty acid biosynthetic process"/>
    <property type="evidence" value="ECO:0007669"/>
    <property type="project" value="TreeGrafter"/>
</dbReference>
<dbReference type="SMART" id="SM00827">
    <property type="entry name" value="PKS_AT"/>
    <property type="match status" value="1"/>
</dbReference>
<dbReference type="Gene3D" id="3.40.47.10">
    <property type="match status" value="1"/>
</dbReference>
<reference evidence="5" key="1">
    <citation type="submission" date="2024-06" db="EMBL/GenBank/DDBJ databases">
        <authorList>
            <consortium name="consrtm"/>
            <person name="Uemura M."/>
            <person name="Terahara T."/>
        </authorList>
    </citation>
    <scope>NUCLEOTIDE SEQUENCE</scope>
    <source>
        <strain evidence="5">KM77-8</strain>
    </source>
</reference>
<dbReference type="Pfam" id="PF16197">
    <property type="entry name" value="KAsynt_C_assoc"/>
    <property type="match status" value="1"/>
</dbReference>
<feature type="domain" description="Ketosynthase family 3 (KS3)" evidence="4">
    <location>
        <begin position="1"/>
        <end position="90"/>
    </location>
</feature>
<organism evidence="5">
    <name type="scientific">Streptomyces haneummycinicus</name>
    <dbReference type="NCBI Taxonomy" id="3074435"/>
    <lineage>
        <taxon>Bacteria</taxon>
        <taxon>Bacillati</taxon>
        <taxon>Actinomycetota</taxon>
        <taxon>Actinomycetes</taxon>
        <taxon>Kitasatosporales</taxon>
        <taxon>Streptomycetaceae</taxon>
        <taxon>Streptomyces</taxon>
    </lineage>
</organism>
<dbReference type="InterPro" id="IPR032821">
    <property type="entry name" value="PKS_assoc"/>
</dbReference>
<reference evidence="5" key="2">
    <citation type="submission" date="2024-07" db="EMBL/GenBank/DDBJ databases">
        <title>Streptomyces haneummycinica sp. nov., a new antibiotic-producing actinobacterium isolated from marine sediment.</title>
        <authorList>
            <person name="Uemura M."/>
            <person name="Hamada M."/>
            <person name="Hirano S."/>
            <person name="Kobayashi K."/>
            <person name="Ohshiro T."/>
            <person name="Kobayashi T."/>
            <person name="Terahara T."/>
        </authorList>
    </citation>
    <scope>NUCLEOTIDE SEQUENCE</scope>
    <source>
        <strain evidence="5">KM77-8</strain>
    </source>
</reference>
<gene>
    <name evidence="5" type="ORF">SHKM778_32480</name>
</gene>
<dbReference type="SUPFAM" id="SSF55048">
    <property type="entry name" value="Probable ACP-binding domain of malonyl-CoA ACP transacylase"/>
    <property type="match status" value="1"/>
</dbReference>
<dbReference type="Gene3D" id="3.30.70.3290">
    <property type="match status" value="1"/>
</dbReference>
<evidence type="ECO:0000256" key="2">
    <source>
        <dbReference type="ARBA" id="ARBA00023268"/>
    </source>
</evidence>
<protein>
    <recommendedName>
        <fullName evidence="4">Ketosynthase family 3 (KS3) domain-containing protein</fullName>
    </recommendedName>
</protein>
<dbReference type="InterPro" id="IPR001227">
    <property type="entry name" value="Ac_transferase_dom_sf"/>
</dbReference>
<dbReference type="InterPro" id="IPR016035">
    <property type="entry name" value="Acyl_Trfase/lysoPLipase"/>
</dbReference>
<dbReference type="InterPro" id="IPR016039">
    <property type="entry name" value="Thiolase-like"/>
</dbReference>
<sequence>MWLGSVKSNIGHAQAAAGVSGVIKAVMALHHAYLPKTLHVDEPSPHVDWSAGAVRLLTEGRPWPQGNGPRRAAVSSFGLSGTNAHVILEQAPTPQAAPEEKAAGAVPPVLPLVLTAKSAQRLPAQAQRLRARLEADPELRLLDVAASLMTSRAALDHRVALTAADRDEVLRALLALEQGTPWPGSATARDRSDSLTAFLFTGQGAQRPGMGRELYEAFPVFAEALDAVLDELDLPLREVMWGDDELALRRTEFAQPALIAVEVALYRLVESWGIVPDWLAGHSIGEIAAAHVSGVLSLTDAARLVAARGRLMQALPEGGAMVAVQATEEEIRSLLTAETGVAAVNGPTAVVVSGTEADVLGIKEHFAGLGRRTTRLRVSHAFHSPLMEPMLDDFRAVARELRYGKPSIPITSALTGAPVTGEELADPEYWVRHVRECVRFADAVQALDSAGSVRSSSWARTRR</sequence>
<dbReference type="InterPro" id="IPR014031">
    <property type="entry name" value="Ketoacyl_synth_C"/>
</dbReference>
<dbReference type="PROSITE" id="PS52004">
    <property type="entry name" value="KS3_2"/>
    <property type="match status" value="1"/>
</dbReference>
<dbReference type="InterPro" id="IPR016036">
    <property type="entry name" value="Malonyl_transacylase_ACP-bd"/>
</dbReference>
<dbReference type="InterPro" id="IPR014043">
    <property type="entry name" value="Acyl_transferase_dom"/>
</dbReference>
<dbReference type="InterPro" id="IPR050091">
    <property type="entry name" value="PKS_NRPS_Biosynth_Enz"/>
</dbReference>
<dbReference type="Pfam" id="PF00698">
    <property type="entry name" value="Acyl_transf_1"/>
    <property type="match status" value="1"/>
</dbReference>
<dbReference type="InterPro" id="IPR020841">
    <property type="entry name" value="PKS_Beta-ketoAc_synthase_dom"/>
</dbReference>
<proteinExistence type="predicted"/>
<dbReference type="GO" id="GO:0004312">
    <property type="term" value="F:fatty acid synthase activity"/>
    <property type="evidence" value="ECO:0007669"/>
    <property type="project" value="TreeGrafter"/>
</dbReference>
<dbReference type="SUPFAM" id="SSF52151">
    <property type="entry name" value="FabD/lysophospholipase-like"/>
    <property type="match status" value="1"/>
</dbReference>